<reference evidence="1" key="1">
    <citation type="journal article" date="2020" name="Stud. Mycol.">
        <title>101 Dothideomycetes genomes: a test case for predicting lifestyles and emergence of pathogens.</title>
        <authorList>
            <person name="Haridas S."/>
            <person name="Albert R."/>
            <person name="Binder M."/>
            <person name="Bloem J."/>
            <person name="Labutti K."/>
            <person name="Salamov A."/>
            <person name="Andreopoulos B."/>
            <person name="Baker S."/>
            <person name="Barry K."/>
            <person name="Bills G."/>
            <person name="Bluhm B."/>
            <person name="Cannon C."/>
            <person name="Castanera R."/>
            <person name="Culley D."/>
            <person name="Daum C."/>
            <person name="Ezra D."/>
            <person name="Gonzalez J."/>
            <person name="Henrissat B."/>
            <person name="Kuo A."/>
            <person name="Liang C."/>
            <person name="Lipzen A."/>
            <person name="Lutzoni F."/>
            <person name="Magnuson J."/>
            <person name="Mondo S."/>
            <person name="Nolan M."/>
            <person name="Ohm R."/>
            <person name="Pangilinan J."/>
            <person name="Park H.-J."/>
            <person name="Ramirez L."/>
            <person name="Alfaro M."/>
            <person name="Sun H."/>
            <person name="Tritt A."/>
            <person name="Yoshinaga Y."/>
            <person name="Zwiers L.-H."/>
            <person name="Turgeon B."/>
            <person name="Goodwin S."/>
            <person name="Spatafora J."/>
            <person name="Crous P."/>
            <person name="Grigoriev I."/>
        </authorList>
    </citation>
    <scope>NUCLEOTIDE SEQUENCE</scope>
    <source>
        <strain evidence="1">CBS 525.71</strain>
    </source>
</reference>
<sequence length="207" mass="23910">VNRVTLSRHHQGVQQSREDANTDCQLLHPQQELYLVKYIEELTDRHLPPMRQMVAKFAFALAHNEVSKSWITDFLHRHSDRISSQWTTSMDAQRHAADSLEKYTKYFDILQQKITQYNIEPRHTYNMDEKGFAIGLTGKSKRIFSKQTWQQGRSRESLQDGNREWVTLLASVCADGSTLPPGLIYQSKAQALQSNWVADIEPGKHSV</sequence>
<dbReference type="EMBL" id="MU006723">
    <property type="protein sequence ID" value="KAF2626051.1"/>
    <property type="molecule type" value="Genomic_DNA"/>
</dbReference>
<feature type="non-terminal residue" evidence="1">
    <location>
        <position position="1"/>
    </location>
</feature>
<organism evidence="1 2">
    <name type="scientific">Macroventuria anomochaeta</name>
    <dbReference type="NCBI Taxonomy" id="301207"/>
    <lineage>
        <taxon>Eukaryota</taxon>
        <taxon>Fungi</taxon>
        <taxon>Dikarya</taxon>
        <taxon>Ascomycota</taxon>
        <taxon>Pezizomycotina</taxon>
        <taxon>Dothideomycetes</taxon>
        <taxon>Pleosporomycetidae</taxon>
        <taxon>Pleosporales</taxon>
        <taxon>Pleosporineae</taxon>
        <taxon>Didymellaceae</taxon>
        <taxon>Macroventuria</taxon>
    </lineage>
</organism>
<dbReference type="Proteomes" id="UP000799754">
    <property type="component" value="Unassembled WGS sequence"/>
</dbReference>
<gene>
    <name evidence="1" type="ORF">BU25DRAFT_314817</name>
</gene>
<evidence type="ECO:0000313" key="2">
    <source>
        <dbReference type="Proteomes" id="UP000799754"/>
    </source>
</evidence>
<comment type="caution">
    <text evidence="1">The sequence shown here is derived from an EMBL/GenBank/DDBJ whole genome shotgun (WGS) entry which is preliminary data.</text>
</comment>
<keyword evidence="2" id="KW-1185">Reference proteome</keyword>
<accession>A0ACB6RVV1</accession>
<proteinExistence type="predicted"/>
<name>A0ACB6RVV1_9PLEO</name>
<protein>
    <submittedName>
        <fullName evidence="1">Uncharacterized protein</fullName>
    </submittedName>
</protein>
<evidence type="ECO:0000313" key="1">
    <source>
        <dbReference type="EMBL" id="KAF2626051.1"/>
    </source>
</evidence>
<feature type="non-terminal residue" evidence="1">
    <location>
        <position position="207"/>
    </location>
</feature>